<dbReference type="Gene3D" id="1.10.1060.10">
    <property type="entry name" value="Alpha-helical ferredoxin"/>
    <property type="match status" value="1"/>
</dbReference>
<sequence>MASSPVQERGVVVQDSTKDRAKLDGMCESILCACCSTSYPSYSWNPETYRGPAALLHSNRSKVISSISVNSTFALGQKEGSCCKEFLQASSSKEES</sequence>
<evidence type="ECO:0000313" key="2">
    <source>
        <dbReference type="EnsemblPlants" id="Ma10_p03800.1"/>
    </source>
</evidence>
<dbReference type="PANTHER" id="PTHR11921">
    <property type="entry name" value="SUCCINATE DEHYDROGENASE IRON-SULFUR PROTEIN"/>
    <property type="match status" value="1"/>
</dbReference>
<reference evidence="1" key="1">
    <citation type="submission" date="2021-03" db="EMBL/GenBank/DDBJ databases">
        <authorList>
            <consortium name="Genoscope - CEA"/>
            <person name="William W."/>
        </authorList>
    </citation>
    <scope>NUCLEOTIDE SEQUENCE</scope>
    <source>
        <strain evidence="1">Doubled-haploid Pahang</strain>
    </source>
</reference>
<dbReference type="SMR" id="A0A804KSB6"/>
<dbReference type="Proteomes" id="UP000012960">
    <property type="component" value="Unplaced"/>
</dbReference>
<keyword evidence="3" id="KW-1185">Reference proteome</keyword>
<gene>
    <name evidence="1" type="ORF">GSMUA_309800.1</name>
</gene>
<reference evidence="2" key="2">
    <citation type="submission" date="2021-05" db="UniProtKB">
        <authorList>
            <consortium name="EnsemblPlants"/>
        </authorList>
    </citation>
    <scope>IDENTIFICATION</scope>
    <source>
        <strain evidence="2">subsp. malaccensis</strain>
    </source>
</reference>
<evidence type="ECO:0000313" key="1">
    <source>
        <dbReference type="EMBL" id="CAG1852754.1"/>
    </source>
</evidence>
<dbReference type="GO" id="GO:0051536">
    <property type="term" value="F:iron-sulfur cluster binding"/>
    <property type="evidence" value="ECO:0007669"/>
    <property type="project" value="InterPro"/>
</dbReference>
<dbReference type="InterPro" id="IPR050573">
    <property type="entry name" value="SDH/FRD_Iron-Sulfur"/>
</dbReference>
<protein>
    <submittedName>
        <fullName evidence="1">(wild Malaysian banana) hypothetical protein</fullName>
    </submittedName>
</protein>
<dbReference type="EMBL" id="HG996476">
    <property type="protein sequence ID" value="CAG1852754.1"/>
    <property type="molecule type" value="Genomic_DNA"/>
</dbReference>
<name>A0A804KSB6_MUSAM</name>
<dbReference type="PANTHER" id="PTHR11921:SF29">
    <property type="entry name" value="SUCCINATE DEHYDROGENASE [UBIQUINONE] IRON-SULFUR SUBUNIT, MITOCHONDRIAL"/>
    <property type="match status" value="1"/>
</dbReference>
<accession>A0A804KSB6</accession>
<dbReference type="Gramene" id="Ma10_t03800.1">
    <property type="protein sequence ID" value="Ma10_p03800.1"/>
    <property type="gene ID" value="Ma10_g03800"/>
</dbReference>
<dbReference type="EnsemblPlants" id="Ma10_t03800.1">
    <property type="protein sequence ID" value="Ma10_p03800.1"/>
    <property type="gene ID" value="Ma10_g03800"/>
</dbReference>
<dbReference type="AlphaFoldDB" id="A0A804KSB6"/>
<evidence type="ECO:0000313" key="3">
    <source>
        <dbReference type="Proteomes" id="UP000012960"/>
    </source>
</evidence>
<dbReference type="InParanoid" id="A0A804KSB6"/>
<proteinExistence type="predicted"/>
<dbReference type="InterPro" id="IPR009051">
    <property type="entry name" value="Helical_ferredxn"/>
</dbReference>
<organism evidence="2 3">
    <name type="scientific">Musa acuminata subsp. malaccensis</name>
    <name type="common">Wild banana</name>
    <name type="synonym">Musa malaccensis</name>
    <dbReference type="NCBI Taxonomy" id="214687"/>
    <lineage>
        <taxon>Eukaryota</taxon>
        <taxon>Viridiplantae</taxon>
        <taxon>Streptophyta</taxon>
        <taxon>Embryophyta</taxon>
        <taxon>Tracheophyta</taxon>
        <taxon>Spermatophyta</taxon>
        <taxon>Magnoliopsida</taxon>
        <taxon>Liliopsida</taxon>
        <taxon>Zingiberales</taxon>
        <taxon>Musaceae</taxon>
        <taxon>Musa</taxon>
    </lineage>
</organism>